<keyword evidence="2" id="KW-1133">Transmembrane helix</keyword>
<keyword evidence="2" id="KW-0472">Membrane</keyword>
<comment type="caution">
    <text evidence="3">The sequence shown here is derived from an EMBL/GenBank/DDBJ whole genome shotgun (WGS) entry which is preliminary data.</text>
</comment>
<keyword evidence="2" id="KW-0812">Transmembrane</keyword>
<proteinExistence type="predicted"/>
<accession>A0A016W8X5</accession>
<dbReference type="AlphaFoldDB" id="A0A016W8X5"/>
<evidence type="ECO:0000256" key="1">
    <source>
        <dbReference type="SAM" id="Coils"/>
    </source>
</evidence>
<dbReference type="OrthoDB" id="10017054at2759"/>
<sequence>MTERKCATMQKKSDRLEAELEMTRKQLQYARSDALSRRRHGPCSKSTKLSQKFNPDVVMRPFSDTFISRLCWYAEGGNYAKWRTKLPKTKGIKYISIALYPLWLLALWRFLAQMATSPRGRAAKRPQ</sequence>
<dbReference type="Proteomes" id="UP000024635">
    <property type="component" value="Unassembled WGS sequence"/>
</dbReference>
<feature type="transmembrane region" description="Helical" evidence="2">
    <location>
        <begin position="91"/>
        <end position="111"/>
    </location>
</feature>
<evidence type="ECO:0000313" key="4">
    <source>
        <dbReference type="Proteomes" id="UP000024635"/>
    </source>
</evidence>
<organism evidence="3 4">
    <name type="scientific">Ancylostoma ceylanicum</name>
    <dbReference type="NCBI Taxonomy" id="53326"/>
    <lineage>
        <taxon>Eukaryota</taxon>
        <taxon>Metazoa</taxon>
        <taxon>Ecdysozoa</taxon>
        <taxon>Nematoda</taxon>
        <taxon>Chromadorea</taxon>
        <taxon>Rhabditida</taxon>
        <taxon>Rhabditina</taxon>
        <taxon>Rhabditomorpha</taxon>
        <taxon>Strongyloidea</taxon>
        <taxon>Ancylostomatidae</taxon>
        <taxon>Ancylostomatinae</taxon>
        <taxon>Ancylostoma</taxon>
    </lineage>
</organism>
<dbReference type="EMBL" id="JARK01000509">
    <property type="protein sequence ID" value="EYC36314.1"/>
    <property type="molecule type" value="Genomic_DNA"/>
</dbReference>
<feature type="coiled-coil region" evidence="1">
    <location>
        <begin position="6"/>
        <end position="33"/>
    </location>
</feature>
<evidence type="ECO:0000313" key="3">
    <source>
        <dbReference type="EMBL" id="EYC36314.1"/>
    </source>
</evidence>
<protein>
    <submittedName>
        <fullName evidence="3">Uncharacterized protein</fullName>
    </submittedName>
</protein>
<name>A0A016W8X5_9BILA</name>
<gene>
    <name evidence="3" type="primary">Acey_s0909.g2996</name>
    <name evidence="3" type="ORF">Y032_0909g2996</name>
</gene>
<keyword evidence="1" id="KW-0175">Coiled coil</keyword>
<keyword evidence="4" id="KW-1185">Reference proteome</keyword>
<reference evidence="4" key="1">
    <citation type="journal article" date="2015" name="Nat. Genet.">
        <title>The genome and transcriptome of the zoonotic hookworm Ancylostoma ceylanicum identify infection-specific gene families.</title>
        <authorList>
            <person name="Schwarz E.M."/>
            <person name="Hu Y."/>
            <person name="Antoshechkin I."/>
            <person name="Miller M.M."/>
            <person name="Sternberg P.W."/>
            <person name="Aroian R.V."/>
        </authorList>
    </citation>
    <scope>NUCLEOTIDE SEQUENCE</scope>
    <source>
        <strain evidence="4">HY135</strain>
    </source>
</reference>
<evidence type="ECO:0000256" key="2">
    <source>
        <dbReference type="SAM" id="Phobius"/>
    </source>
</evidence>